<accession>A0A426Y5X6</accession>
<dbReference type="AlphaFoldDB" id="A0A426Y5X6"/>
<dbReference type="EMBL" id="AMZH03014856">
    <property type="protein sequence ID" value="RRT46931.1"/>
    <property type="molecule type" value="Genomic_DNA"/>
</dbReference>
<gene>
    <name evidence="2" type="ORF">B296_00051377</name>
</gene>
<evidence type="ECO:0000313" key="3">
    <source>
        <dbReference type="Proteomes" id="UP000287651"/>
    </source>
</evidence>
<evidence type="ECO:0000313" key="2">
    <source>
        <dbReference type="EMBL" id="RRT46931.1"/>
    </source>
</evidence>
<evidence type="ECO:0000256" key="1">
    <source>
        <dbReference type="SAM" id="Phobius"/>
    </source>
</evidence>
<feature type="transmembrane region" description="Helical" evidence="1">
    <location>
        <begin position="87"/>
        <end position="108"/>
    </location>
</feature>
<reference evidence="2 3" key="1">
    <citation type="journal article" date="2014" name="Agronomy (Basel)">
        <title>A Draft Genome Sequence for Ensete ventricosum, the Drought-Tolerant Tree Against Hunger.</title>
        <authorList>
            <person name="Harrison J."/>
            <person name="Moore K.A."/>
            <person name="Paszkiewicz K."/>
            <person name="Jones T."/>
            <person name="Grant M."/>
            <person name="Ambacheew D."/>
            <person name="Muzemil S."/>
            <person name="Studholme D.J."/>
        </authorList>
    </citation>
    <scope>NUCLEOTIDE SEQUENCE [LARGE SCALE GENOMIC DNA]</scope>
</reference>
<sequence>MGWLSRYFKGSSHRVSEGQYHGNNGAYGVWNEPSSSWDALSEYENEDVDRAIALSLSEKEQKKARATAIGYVLDVILRLVMDAFLVAWMLIGIQNVFAAMPVVNRYLIMR</sequence>
<keyword evidence="1" id="KW-0472">Membrane</keyword>
<organism evidence="2 3">
    <name type="scientific">Ensete ventricosum</name>
    <name type="common">Abyssinian banana</name>
    <name type="synonym">Musa ensete</name>
    <dbReference type="NCBI Taxonomy" id="4639"/>
    <lineage>
        <taxon>Eukaryota</taxon>
        <taxon>Viridiplantae</taxon>
        <taxon>Streptophyta</taxon>
        <taxon>Embryophyta</taxon>
        <taxon>Tracheophyta</taxon>
        <taxon>Spermatophyta</taxon>
        <taxon>Magnoliopsida</taxon>
        <taxon>Liliopsida</taxon>
        <taxon>Zingiberales</taxon>
        <taxon>Musaceae</taxon>
        <taxon>Ensete</taxon>
    </lineage>
</organism>
<name>A0A426Y5X6_ENSVE</name>
<dbReference type="Proteomes" id="UP000287651">
    <property type="component" value="Unassembled WGS sequence"/>
</dbReference>
<comment type="caution">
    <text evidence="2">The sequence shown here is derived from an EMBL/GenBank/DDBJ whole genome shotgun (WGS) entry which is preliminary data.</text>
</comment>
<keyword evidence="1" id="KW-1133">Transmembrane helix</keyword>
<protein>
    <submittedName>
        <fullName evidence="2">Uncharacterized protein</fullName>
    </submittedName>
</protein>
<keyword evidence="1" id="KW-0812">Transmembrane</keyword>
<proteinExistence type="predicted"/>